<proteinExistence type="predicted"/>
<accession>A0AAI8A9T3</accession>
<evidence type="ECO:0000313" key="2">
    <source>
        <dbReference type="Proteomes" id="UP000008006"/>
    </source>
</evidence>
<gene>
    <name evidence="1" type="ordered locus">MCC_04550</name>
</gene>
<organism evidence="1 2">
    <name type="scientific">Rickettsia rhipicephali (strain 3-7-female6-CWPP)</name>
    <dbReference type="NCBI Taxonomy" id="1105113"/>
    <lineage>
        <taxon>Bacteria</taxon>
        <taxon>Pseudomonadati</taxon>
        <taxon>Pseudomonadota</taxon>
        <taxon>Alphaproteobacteria</taxon>
        <taxon>Rickettsiales</taxon>
        <taxon>Rickettsiaceae</taxon>
        <taxon>Rickettsieae</taxon>
        <taxon>Rickettsia</taxon>
        <taxon>spotted fever group</taxon>
    </lineage>
</organism>
<dbReference type="Proteomes" id="UP000008006">
    <property type="component" value="Chromosome"/>
</dbReference>
<evidence type="ECO:0000313" key="1">
    <source>
        <dbReference type="EMBL" id="AFC72461.1"/>
    </source>
</evidence>
<reference evidence="2" key="1">
    <citation type="submission" date="2012-02" db="EMBL/GenBank/DDBJ databases">
        <title>Complete genome sequence of Rickettsia rhipicephali strain 3-7-female6-CWPP.</title>
        <authorList>
            <person name="Johnson S.L."/>
            <person name="Munk A.C."/>
            <person name="Han S."/>
            <person name="Bruce D.C."/>
            <person name="Dasch G.A."/>
        </authorList>
    </citation>
    <scope>NUCLEOTIDE SEQUENCE [LARGE SCALE GENOMIC DNA]</scope>
    <source>
        <strain evidence="2">3-7-female6-CWPP</strain>
    </source>
</reference>
<name>A0AAI8A9T3_RICR3</name>
<dbReference type="AlphaFoldDB" id="A0AAI8A9T3"/>
<keyword evidence="2" id="KW-1185">Reference proteome</keyword>
<sequence length="61" mass="7148">MIYRHSYKCKIKVYEVTTNFYSLNSSFARDLIIIKSFDAVIPIDGLTRLNNYDVGIQDKQQ</sequence>
<dbReference type="EMBL" id="CP003342">
    <property type="protein sequence ID" value="AFC72461.1"/>
    <property type="molecule type" value="Genomic_DNA"/>
</dbReference>
<dbReference type="KEGG" id="rre:MCC_04550"/>
<protein>
    <submittedName>
        <fullName evidence="1">Uncharacterized protein</fullName>
    </submittedName>
</protein>